<dbReference type="PANTHER" id="PTHR31727:SF6">
    <property type="entry name" value="OLEOYL-ACYL CARRIER PROTEIN THIOESTERASE 1, CHLOROPLASTIC"/>
    <property type="match status" value="1"/>
</dbReference>
<name>A0A425Y1Q9_9BACT</name>
<keyword evidence="6" id="KW-0443">Lipid metabolism</keyword>
<dbReference type="Proteomes" id="UP000285794">
    <property type="component" value="Unassembled WGS sequence"/>
</dbReference>
<dbReference type="AlphaFoldDB" id="A0A425Y1Q9"/>
<dbReference type="InterPro" id="IPR029069">
    <property type="entry name" value="HotDog_dom_sf"/>
</dbReference>
<dbReference type="GO" id="GO:0016297">
    <property type="term" value="F:fatty acyl-[ACP] hydrolase activity"/>
    <property type="evidence" value="ECO:0007669"/>
    <property type="project" value="InterPro"/>
</dbReference>
<dbReference type="OrthoDB" id="9801517at2"/>
<evidence type="ECO:0000256" key="3">
    <source>
        <dbReference type="ARBA" id="ARBA00022801"/>
    </source>
</evidence>
<evidence type="ECO:0000256" key="4">
    <source>
        <dbReference type="ARBA" id="ARBA00022832"/>
    </source>
</evidence>
<dbReference type="Pfam" id="PF01643">
    <property type="entry name" value="Acyl-ACP_TE"/>
    <property type="match status" value="1"/>
</dbReference>
<evidence type="ECO:0000313" key="10">
    <source>
        <dbReference type="EMBL" id="RRG21812.1"/>
    </source>
</evidence>
<organism evidence="10 11">
    <name type="scientific">Ancylomarina euxinus</name>
    <dbReference type="NCBI Taxonomy" id="2283627"/>
    <lineage>
        <taxon>Bacteria</taxon>
        <taxon>Pseudomonadati</taxon>
        <taxon>Bacteroidota</taxon>
        <taxon>Bacteroidia</taxon>
        <taxon>Marinilabiliales</taxon>
        <taxon>Marinifilaceae</taxon>
        <taxon>Ancylomarina</taxon>
    </lineage>
</organism>
<evidence type="ECO:0000259" key="8">
    <source>
        <dbReference type="Pfam" id="PF01643"/>
    </source>
</evidence>
<evidence type="ECO:0000259" key="9">
    <source>
        <dbReference type="Pfam" id="PF20791"/>
    </source>
</evidence>
<keyword evidence="2" id="KW-0444">Lipid biosynthesis</keyword>
<dbReference type="RefSeq" id="WP_125030496.1">
    <property type="nucleotide sequence ID" value="NZ_JAPXVP010000007.1"/>
</dbReference>
<sequence length="251" mass="29328">MTDLSIYSQEFTIGSFDTDWHGNAKLTSLCNYLQEVAGNHVDLIGQGLEDLNQKNHAWVLSRMKIKIIRPAKWKETIRIETFPTGLKSLFGARDFRIFDADDQIIALASSYWLVVDLKTHRPLRPHDVVKNMPIGNYTEVFEEELDKLPPLSQEAELIEEMKIHYSDIDINRHVNNVKYLKWLIDAFPHEQLTEKPISELEINFLHELKLGEYIQIYQELDDDNHMNCKIKSSTTGKENCRARILFNHINY</sequence>
<dbReference type="Pfam" id="PF20791">
    <property type="entry name" value="Acyl-ACP_TE_C"/>
    <property type="match status" value="1"/>
</dbReference>
<gene>
    <name evidence="10" type="ORF">DWB61_08635</name>
</gene>
<keyword evidence="3" id="KW-0378">Hydrolase</keyword>
<keyword evidence="4" id="KW-0276">Fatty acid metabolism</keyword>
<protein>
    <recommendedName>
        <fullName evidence="12">Acyl-[acyl-carrier-protein] thioesterase</fullName>
    </recommendedName>
</protein>
<feature type="domain" description="Acyl-ACP thioesterase N-terminal hotdog" evidence="8">
    <location>
        <begin position="6"/>
        <end position="124"/>
    </location>
</feature>
<dbReference type="GO" id="GO:0000036">
    <property type="term" value="F:acyl carrier activity"/>
    <property type="evidence" value="ECO:0007669"/>
    <property type="project" value="TreeGrafter"/>
</dbReference>
<keyword evidence="11" id="KW-1185">Reference proteome</keyword>
<proteinExistence type="inferred from homology"/>
<dbReference type="PANTHER" id="PTHR31727">
    <property type="entry name" value="OLEOYL-ACYL CARRIER PROTEIN THIOESTERASE 1, CHLOROPLASTIC"/>
    <property type="match status" value="1"/>
</dbReference>
<dbReference type="CDD" id="cd00586">
    <property type="entry name" value="4HBT"/>
    <property type="match status" value="2"/>
</dbReference>
<dbReference type="SUPFAM" id="SSF54637">
    <property type="entry name" value="Thioesterase/thiol ester dehydrase-isomerase"/>
    <property type="match status" value="2"/>
</dbReference>
<accession>A0A425Y1Q9</accession>
<dbReference type="EMBL" id="QQWG01000007">
    <property type="protein sequence ID" value="RRG21812.1"/>
    <property type="molecule type" value="Genomic_DNA"/>
</dbReference>
<dbReference type="Gene3D" id="3.10.129.10">
    <property type="entry name" value="Hotdog Thioesterase"/>
    <property type="match status" value="2"/>
</dbReference>
<evidence type="ECO:0000313" key="11">
    <source>
        <dbReference type="Proteomes" id="UP000285794"/>
    </source>
</evidence>
<evidence type="ECO:0000256" key="2">
    <source>
        <dbReference type="ARBA" id="ARBA00022516"/>
    </source>
</evidence>
<keyword evidence="5" id="KW-0809">Transit peptide</keyword>
<feature type="domain" description="Acyl-ACP thioesterase-like C-terminal" evidence="9">
    <location>
        <begin position="154"/>
        <end position="247"/>
    </location>
</feature>
<comment type="similarity">
    <text evidence="1">Belongs to the acyl-ACP thioesterase family.</text>
</comment>
<comment type="caution">
    <text evidence="10">The sequence shown here is derived from an EMBL/GenBank/DDBJ whole genome shotgun (WGS) entry which is preliminary data.</text>
</comment>
<evidence type="ECO:0000256" key="7">
    <source>
        <dbReference type="ARBA" id="ARBA00023160"/>
    </source>
</evidence>
<evidence type="ECO:0000256" key="6">
    <source>
        <dbReference type="ARBA" id="ARBA00023098"/>
    </source>
</evidence>
<evidence type="ECO:0008006" key="12">
    <source>
        <dbReference type="Google" id="ProtNLM"/>
    </source>
</evidence>
<evidence type="ECO:0000256" key="1">
    <source>
        <dbReference type="ARBA" id="ARBA00006500"/>
    </source>
</evidence>
<dbReference type="InterPro" id="IPR002864">
    <property type="entry name" value="Acyl-ACP_thioesterase_NHD"/>
</dbReference>
<dbReference type="InterPro" id="IPR049427">
    <property type="entry name" value="Acyl-ACP_TE_C"/>
</dbReference>
<dbReference type="InterPro" id="IPR045023">
    <property type="entry name" value="FATA/B"/>
</dbReference>
<keyword evidence="7" id="KW-0275">Fatty acid biosynthesis</keyword>
<evidence type="ECO:0000256" key="5">
    <source>
        <dbReference type="ARBA" id="ARBA00022946"/>
    </source>
</evidence>
<reference evidence="10 11" key="1">
    <citation type="submission" date="2018-07" db="EMBL/GenBank/DDBJ databases">
        <title>Draft genome sequence of Ancylomarina sp. M1P.</title>
        <authorList>
            <person name="Yadav S."/>
            <person name="Villanueva L."/>
            <person name="Damste J.S.S."/>
        </authorList>
    </citation>
    <scope>NUCLEOTIDE SEQUENCE [LARGE SCALE GENOMIC DNA]</scope>
    <source>
        <strain evidence="10 11">M1P</strain>
    </source>
</reference>